<keyword evidence="7" id="KW-1185">Reference proteome</keyword>
<reference evidence="6 7" key="1">
    <citation type="submission" date="2020-07" db="EMBL/GenBank/DDBJ databases">
        <authorList>
            <person name="Feng X."/>
        </authorList>
    </citation>
    <scope>NUCLEOTIDE SEQUENCE [LARGE SCALE GENOMIC DNA]</scope>
    <source>
        <strain evidence="6 7">JCM14086</strain>
    </source>
</reference>
<dbReference type="Pfam" id="PF01934">
    <property type="entry name" value="HepT-like"/>
    <property type="match status" value="1"/>
</dbReference>
<keyword evidence="3" id="KW-0540">Nuclease</keyword>
<dbReference type="GO" id="GO:0016787">
    <property type="term" value="F:hydrolase activity"/>
    <property type="evidence" value="ECO:0007669"/>
    <property type="project" value="UniProtKB-KW"/>
</dbReference>
<dbReference type="GO" id="GO:0004540">
    <property type="term" value="F:RNA nuclease activity"/>
    <property type="evidence" value="ECO:0007669"/>
    <property type="project" value="InterPro"/>
</dbReference>
<keyword evidence="1" id="KW-0597">Phosphoprotein</keyword>
<evidence type="ECO:0000256" key="2">
    <source>
        <dbReference type="ARBA" id="ARBA00022649"/>
    </source>
</evidence>
<proteinExistence type="predicted"/>
<dbReference type="InterPro" id="IPR008201">
    <property type="entry name" value="HepT-like"/>
</dbReference>
<dbReference type="Proteomes" id="UP000525652">
    <property type="component" value="Unassembled WGS sequence"/>
</dbReference>
<evidence type="ECO:0000256" key="3">
    <source>
        <dbReference type="ARBA" id="ARBA00022722"/>
    </source>
</evidence>
<accession>A0A7X1AWL2</accession>
<evidence type="ECO:0000256" key="4">
    <source>
        <dbReference type="ARBA" id="ARBA00022741"/>
    </source>
</evidence>
<evidence type="ECO:0000256" key="5">
    <source>
        <dbReference type="ARBA" id="ARBA00022801"/>
    </source>
</evidence>
<dbReference type="InterPro" id="IPR051813">
    <property type="entry name" value="HepT_RNase_toxin"/>
</dbReference>
<evidence type="ECO:0000256" key="1">
    <source>
        <dbReference type="ARBA" id="ARBA00022553"/>
    </source>
</evidence>
<name>A0A7X1AWL2_9BACT</name>
<keyword evidence="4" id="KW-0547">Nucleotide-binding</keyword>
<dbReference type="EMBL" id="JACHVA010000049">
    <property type="protein sequence ID" value="MBC2601244.1"/>
    <property type="molecule type" value="Genomic_DNA"/>
</dbReference>
<sequence>MSRDPDLRLEDILDAIRAIQEYTAGYDFEAFESDRKTVDAVTRQLEIVGEAVKSLPQDLLESRPEVPWRAIAGFRDILAHGYFRTEDSIIWDAATNGMTKVKPAVKNLLESL</sequence>
<dbReference type="GO" id="GO:0000166">
    <property type="term" value="F:nucleotide binding"/>
    <property type="evidence" value="ECO:0007669"/>
    <property type="project" value="UniProtKB-KW"/>
</dbReference>
<gene>
    <name evidence="6" type="ORF">H5P30_05590</name>
</gene>
<dbReference type="AlphaFoldDB" id="A0A7X1AWL2"/>
<keyword evidence="5" id="KW-0378">Hydrolase</keyword>
<comment type="caution">
    <text evidence="6">The sequence shown here is derived from an EMBL/GenBank/DDBJ whole genome shotgun (WGS) entry which is preliminary data.</text>
</comment>
<keyword evidence="2" id="KW-1277">Toxin-antitoxin system</keyword>
<evidence type="ECO:0000313" key="7">
    <source>
        <dbReference type="Proteomes" id="UP000525652"/>
    </source>
</evidence>
<protein>
    <submittedName>
        <fullName evidence="6">DUF86 domain-containing protein</fullName>
    </submittedName>
</protein>
<dbReference type="GO" id="GO:0110001">
    <property type="term" value="C:toxin-antitoxin complex"/>
    <property type="evidence" value="ECO:0007669"/>
    <property type="project" value="InterPro"/>
</dbReference>
<dbReference type="PANTHER" id="PTHR34139:SF1">
    <property type="entry name" value="RNASE MJ1380-RELATED"/>
    <property type="match status" value="1"/>
</dbReference>
<organism evidence="6 7">
    <name type="scientific">Puniceicoccus vermicola</name>
    <dbReference type="NCBI Taxonomy" id="388746"/>
    <lineage>
        <taxon>Bacteria</taxon>
        <taxon>Pseudomonadati</taxon>
        <taxon>Verrucomicrobiota</taxon>
        <taxon>Opitutia</taxon>
        <taxon>Puniceicoccales</taxon>
        <taxon>Puniceicoccaceae</taxon>
        <taxon>Puniceicoccus</taxon>
    </lineage>
</organism>
<dbReference type="RefSeq" id="WP_185691966.1">
    <property type="nucleotide sequence ID" value="NZ_JACHVA010000049.1"/>
</dbReference>
<evidence type="ECO:0000313" key="6">
    <source>
        <dbReference type="EMBL" id="MBC2601244.1"/>
    </source>
</evidence>
<dbReference type="PANTHER" id="PTHR34139">
    <property type="entry name" value="UPF0331 PROTEIN MJ0127"/>
    <property type="match status" value="1"/>
</dbReference>